<evidence type="ECO:0000313" key="2">
    <source>
        <dbReference type="Proteomes" id="UP000789702"/>
    </source>
</evidence>
<sequence>ENVEKSLLVDPDNELAADELQQILDIFEEEKIDIHQQFNDNDFIQGVTKIEQVENDVITQLLTRKEQLDILCNALKIVNKRNDDGEITMRSLYKLQSHIQEEVRKEEAEKQVQSTLDQFLSRPEQ</sequence>
<name>A0ACA9KMC7_9GLOM</name>
<proteinExistence type="predicted"/>
<organism evidence="1 2">
    <name type="scientific">Dentiscutata heterogama</name>
    <dbReference type="NCBI Taxonomy" id="1316150"/>
    <lineage>
        <taxon>Eukaryota</taxon>
        <taxon>Fungi</taxon>
        <taxon>Fungi incertae sedis</taxon>
        <taxon>Mucoromycota</taxon>
        <taxon>Glomeromycotina</taxon>
        <taxon>Glomeromycetes</taxon>
        <taxon>Diversisporales</taxon>
        <taxon>Gigasporaceae</taxon>
        <taxon>Dentiscutata</taxon>
    </lineage>
</organism>
<comment type="caution">
    <text evidence="1">The sequence shown here is derived from an EMBL/GenBank/DDBJ whole genome shotgun (WGS) entry which is preliminary data.</text>
</comment>
<gene>
    <name evidence="1" type="ORF">DHETER_LOCUS2180</name>
</gene>
<keyword evidence="2" id="KW-1185">Reference proteome</keyword>
<protein>
    <submittedName>
        <fullName evidence="1">3924_t:CDS:1</fullName>
    </submittedName>
</protein>
<reference evidence="1" key="1">
    <citation type="submission" date="2021-06" db="EMBL/GenBank/DDBJ databases">
        <authorList>
            <person name="Kallberg Y."/>
            <person name="Tangrot J."/>
            <person name="Rosling A."/>
        </authorList>
    </citation>
    <scope>NUCLEOTIDE SEQUENCE</scope>
    <source>
        <strain evidence="1">IL203A</strain>
    </source>
</reference>
<accession>A0ACA9KMC7</accession>
<evidence type="ECO:0000313" key="1">
    <source>
        <dbReference type="EMBL" id="CAG8482312.1"/>
    </source>
</evidence>
<feature type="non-terminal residue" evidence="1">
    <location>
        <position position="1"/>
    </location>
</feature>
<dbReference type="EMBL" id="CAJVPU010001496">
    <property type="protein sequence ID" value="CAG8482312.1"/>
    <property type="molecule type" value="Genomic_DNA"/>
</dbReference>
<dbReference type="Proteomes" id="UP000789702">
    <property type="component" value="Unassembled WGS sequence"/>
</dbReference>